<sequence length="133" mass="14125">MPTGGCFCGALRYAYTGDAAVKAICHCTDCRKISGTTYSTNIILPADATLTLTTGTPKTYSCLTGSGKPIDNTFCGDCGSTIWREVDGVRAIKAGTLDDIHAIDAMMPDVELFVPRRAVWVPEVQGAVQKEGM</sequence>
<dbReference type="Gene3D" id="3.90.1590.10">
    <property type="entry name" value="glutathione-dependent formaldehyde- activating enzyme (gfa)"/>
    <property type="match status" value="1"/>
</dbReference>
<keyword evidence="4" id="KW-0456">Lyase</keyword>
<dbReference type="GO" id="GO:0046872">
    <property type="term" value="F:metal ion binding"/>
    <property type="evidence" value="ECO:0007669"/>
    <property type="project" value="UniProtKB-KW"/>
</dbReference>
<evidence type="ECO:0000259" key="5">
    <source>
        <dbReference type="PROSITE" id="PS51891"/>
    </source>
</evidence>
<proteinExistence type="inferred from homology"/>
<evidence type="ECO:0000256" key="2">
    <source>
        <dbReference type="ARBA" id="ARBA00022723"/>
    </source>
</evidence>
<dbReference type="InterPro" id="IPR011057">
    <property type="entry name" value="Mss4-like_sf"/>
</dbReference>
<organism evidence="6 7">
    <name type="scientific">Schizophyllum amplum</name>
    <dbReference type="NCBI Taxonomy" id="97359"/>
    <lineage>
        <taxon>Eukaryota</taxon>
        <taxon>Fungi</taxon>
        <taxon>Dikarya</taxon>
        <taxon>Basidiomycota</taxon>
        <taxon>Agaricomycotina</taxon>
        <taxon>Agaricomycetes</taxon>
        <taxon>Agaricomycetidae</taxon>
        <taxon>Agaricales</taxon>
        <taxon>Schizophyllaceae</taxon>
        <taxon>Schizophyllum</taxon>
    </lineage>
</organism>
<protein>
    <submittedName>
        <fullName evidence="6">Mss4-like protein</fullName>
    </submittedName>
</protein>
<dbReference type="AlphaFoldDB" id="A0A550BWV5"/>
<reference evidence="6 7" key="1">
    <citation type="journal article" date="2019" name="New Phytol.">
        <title>Comparative genomics reveals unique wood-decay strategies and fruiting body development in the Schizophyllaceae.</title>
        <authorList>
            <person name="Almasi E."/>
            <person name="Sahu N."/>
            <person name="Krizsan K."/>
            <person name="Balint B."/>
            <person name="Kovacs G.M."/>
            <person name="Kiss B."/>
            <person name="Cseklye J."/>
            <person name="Drula E."/>
            <person name="Henrissat B."/>
            <person name="Nagy I."/>
            <person name="Chovatia M."/>
            <person name="Adam C."/>
            <person name="LaButti K."/>
            <person name="Lipzen A."/>
            <person name="Riley R."/>
            <person name="Grigoriev I.V."/>
            <person name="Nagy L.G."/>
        </authorList>
    </citation>
    <scope>NUCLEOTIDE SEQUENCE [LARGE SCALE GENOMIC DNA]</scope>
    <source>
        <strain evidence="6 7">NL-1724</strain>
    </source>
</reference>
<dbReference type="InterPro" id="IPR006913">
    <property type="entry name" value="CENP-V/GFA"/>
</dbReference>
<dbReference type="PANTHER" id="PTHR33337">
    <property type="entry name" value="GFA DOMAIN-CONTAINING PROTEIN"/>
    <property type="match status" value="1"/>
</dbReference>
<name>A0A550BWV5_9AGAR</name>
<dbReference type="OrthoDB" id="428768at2759"/>
<keyword evidence="2" id="KW-0479">Metal-binding</keyword>
<feature type="domain" description="CENP-V/GFA" evidence="5">
    <location>
        <begin position="2"/>
        <end position="104"/>
    </location>
</feature>
<evidence type="ECO:0000313" key="6">
    <source>
        <dbReference type="EMBL" id="TRM57003.1"/>
    </source>
</evidence>
<dbReference type="GO" id="GO:0016846">
    <property type="term" value="F:carbon-sulfur lyase activity"/>
    <property type="evidence" value="ECO:0007669"/>
    <property type="project" value="InterPro"/>
</dbReference>
<dbReference type="Pfam" id="PF04828">
    <property type="entry name" value="GFA"/>
    <property type="match status" value="1"/>
</dbReference>
<keyword evidence="3" id="KW-0862">Zinc</keyword>
<dbReference type="EMBL" id="VDMD01000054">
    <property type="protein sequence ID" value="TRM57003.1"/>
    <property type="molecule type" value="Genomic_DNA"/>
</dbReference>
<dbReference type="STRING" id="97359.A0A550BWV5"/>
<dbReference type="PANTHER" id="PTHR33337:SF30">
    <property type="entry name" value="DUF636 DOMAIN PROTEIN (AFU_ORTHOLOGUE AFUA_1G03180)"/>
    <property type="match status" value="1"/>
</dbReference>
<evidence type="ECO:0000256" key="3">
    <source>
        <dbReference type="ARBA" id="ARBA00022833"/>
    </source>
</evidence>
<gene>
    <name evidence="6" type="ORF">BD626DRAFT_465546</name>
</gene>
<dbReference type="Proteomes" id="UP000320762">
    <property type="component" value="Unassembled WGS sequence"/>
</dbReference>
<accession>A0A550BWV5</accession>
<comment type="caution">
    <text evidence="6">The sequence shown here is derived from an EMBL/GenBank/DDBJ whole genome shotgun (WGS) entry which is preliminary data.</text>
</comment>
<evidence type="ECO:0000313" key="7">
    <source>
        <dbReference type="Proteomes" id="UP000320762"/>
    </source>
</evidence>
<dbReference type="SUPFAM" id="SSF51316">
    <property type="entry name" value="Mss4-like"/>
    <property type="match status" value="1"/>
</dbReference>
<evidence type="ECO:0000256" key="4">
    <source>
        <dbReference type="ARBA" id="ARBA00023239"/>
    </source>
</evidence>
<keyword evidence="7" id="KW-1185">Reference proteome</keyword>
<evidence type="ECO:0000256" key="1">
    <source>
        <dbReference type="ARBA" id="ARBA00005495"/>
    </source>
</evidence>
<dbReference type="PROSITE" id="PS51891">
    <property type="entry name" value="CENP_V_GFA"/>
    <property type="match status" value="1"/>
</dbReference>
<comment type="similarity">
    <text evidence="1">Belongs to the Gfa family.</text>
</comment>